<dbReference type="EMBL" id="JACSDY010000011">
    <property type="protein sequence ID" value="KAF7415697.1"/>
    <property type="molecule type" value="Genomic_DNA"/>
</dbReference>
<keyword evidence="3" id="KW-1185">Reference proteome</keyword>
<name>A0A834NQK8_VESPE</name>
<sequence length="99" mass="10932">MMLKCQPCQAHDNTRVGLDGTMRRLGGGTLVVYRMDGGSGSSNSIGQGPTHKVPNPNQPYVEIVRPLRREGKAYDKETRKPRTGPNAKRASAFHNWILT</sequence>
<evidence type="ECO:0000313" key="2">
    <source>
        <dbReference type="EMBL" id="KAF7415697.1"/>
    </source>
</evidence>
<dbReference type="AlphaFoldDB" id="A0A834NQK8"/>
<reference evidence="2" key="1">
    <citation type="journal article" date="2020" name="G3 (Bethesda)">
        <title>High-Quality Assemblies for Three Invasive Social Wasps from the &lt;i&gt;Vespula&lt;/i&gt; Genus.</title>
        <authorList>
            <person name="Harrop T.W.R."/>
            <person name="Guhlin J."/>
            <person name="McLaughlin G.M."/>
            <person name="Permina E."/>
            <person name="Stockwell P."/>
            <person name="Gilligan J."/>
            <person name="Le Lec M.F."/>
            <person name="Gruber M.A.M."/>
            <person name="Quinn O."/>
            <person name="Lovegrove M."/>
            <person name="Duncan E.J."/>
            <person name="Remnant E.J."/>
            <person name="Van Eeckhoven J."/>
            <person name="Graham B."/>
            <person name="Knapp R.A."/>
            <person name="Langford K.W."/>
            <person name="Kronenberg Z."/>
            <person name="Press M.O."/>
            <person name="Eacker S.M."/>
            <person name="Wilson-Rankin E.E."/>
            <person name="Purcell J."/>
            <person name="Lester P.J."/>
            <person name="Dearden P.K."/>
        </authorList>
    </citation>
    <scope>NUCLEOTIDE SEQUENCE</scope>
    <source>
        <strain evidence="2">Volc-1</strain>
    </source>
</reference>
<feature type="compositionally biased region" description="Basic and acidic residues" evidence="1">
    <location>
        <begin position="65"/>
        <end position="80"/>
    </location>
</feature>
<evidence type="ECO:0000313" key="3">
    <source>
        <dbReference type="Proteomes" id="UP000600918"/>
    </source>
</evidence>
<comment type="caution">
    <text evidence="2">The sequence shown here is derived from an EMBL/GenBank/DDBJ whole genome shotgun (WGS) entry which is preliminary data.</text>
</comment>
<accession>A0A834NQK8</accession>
<feature type="region of interest" description="Disordered" evidence="1">
    <location>
        <begin position="38"/>
        <end position="99"/>
    </location>
</feature>
<gene>
    <name evidence="2" type="ORF">H0235_012289</name>
</gene>
<dbReference type="Proteomes" id="UP000600918">
    <property type="component" value="Unassembled WGS sequence"/>
</dbReference>
<protein>
    <submittedName>
        <fullName evidence="2">Uncharacterized protein</fullName>
    </submittedName>
</protein>
<proteinExistence type="predicted"/>
<organism evidence="2 3">
    <name type="scientific">Vespula pensylvanica</name>
    <name type="common">Western yellow jacket</name>
    <name type="synonym">Wasp</name>
    <dbReference type="NCBI Taxonomy" id="30213"/>
    <lineage>
        <taxon>Eukaryota</taxon>
        <taxon>Metazoa</taxon>
        <taxon>Ecdysozoa</taxon>
        <taxon>Arthropoda</taxon>
        <taxon>Hexapoda</taxon>
        <taxon>Insecta</taxon>
        <taxon>Pterygota</taxon>
        <taxon>Neoptera</taxon>
        <taxon>Endopterygota</taxon>
        <taxon>Hymenoptera</taxon>
        <taxon>Apocrita</taxon>
        <taxon>Aculeata</taxon>
        <taxon>Vespoidea</taxon>
        <taxon>Vespidae</taxon>
        <taxon>Vespinae</taxon>
        <taxon>Vespula</taxon>
    </lineage>
</organism>
<evidence type="ECO:0000256" key="1">
    <source>
        <dbReference type="SAM" id="MobiDB-lite"/>
    </source>
</evidence>